<evidence type="ECO:0000256" key="2">
    <source>
        <dbReference type="SAM" id="MobiDB-lite"/>
    </source>
</evidence>
<dbReference type="Proteomes" id="UP001642484">
    <property type="component" value="Unassembled WGS sequence"/>
</dbReference>
<keyword evidence="1" id="KW-0694">RNA-binding</keyword>
<feature type="region of interest" description="Disordered" evidence="2">
    <location>
        <begin position="69"/>
        <end position="118"/>
    </location>
</feature>
<evidence type="ECO:0000313" key="4">
    <source>
        <dbReference type="EMBL" id="CAK8988346.1"/>
    </source>
</evidence>
<dbReference type="InterPro" id="IPR012677">
    <property type="entry name" value="Nucleotide-bd_a/b_plait_sf"/>
</dbReference>
<dbReference type="SMART" id="SM00360">
    <property type="entry name" value="RRM"/>
    <property type="match status" value="1"/>
</dbReference>
<organism evidence="4 5">
    <name type="scientific">Durusdinium trenchii</name>
    <dbReference type="NCBI Taxonomy" id="1381693"/>
    <lineage>
        <taxon>Eukaryota</taxon>
        <taxon>Sar</taxon>
        <taxon>Alveolata</taxon>
        <taxon>Dinophyceae</taxon>
        <taxon>Suessiales</taxon>
        <taxon>Symbiodiniaceae</taxon>
        <taxon>Durusdinium</taxon>
    </lineage>
</organism>
<proteinExistence type="predicted"/>
<dbReference type="InterPro" id="IPR035979">
    <property type="entry name" value="RBD_domain_sf"/>
</dbReference>
<feature type="domain" description="RRM" evidence="3">
    <location>
        <begin position="127"/>
        <end position="201"/>
    </location>
</feature>
<gene>
    <name evidence="4" type="ORF">CCMP2556_LOCUS1233</name>
</gene>
<dbReference type="Pfam" id="PF00076">
    <property type="entry name" value="RRM_1"/>
    <property type="match status" value="1"/>
</dbReference>
<dbReference type="PROSITE" id="PS50102">
    <property type="entry name" value="RRM"/>
    <property type="match status" value="1"/>
</dbReference>
<evidence type="ECO:0000259" key="3">
    <source>
        <dbReference type="PROSITE" id="PS50102"/>
    </source>
</evidence>
<sequence>MSAFGALLGQRALHTNHNSEVVTRRILAVRVDGWVQLGTDGLGGYSDSLPWICPQNYRVLERMRDDTNGDMQLPLLRGPPPDPTARPESPATPGPLPAPDRAFRPPPGDDATRVRSRSPVLTGSTKRLVWVGNLPPNIQLTRLRRDFATAGDLDEATVFPKKEHASATLLYSTPHGASEAVSHWHKSSYLGRTIRVELAKRQR</sequence>
<evidence type="ECO:0000313" key="5">
    <source>
        <dbReference type="Proteomes" id="UP001642484"/>
    </source>
</evidence>
<name>A0ABP0HDN4_9DINO</name>
<dbReference type="InterPro" id="IPR000504">
    <property type="entry name" value="RRM_dom"/>
</dbReference>
<comment type="caution">
    <text evidence="4">The sequence shown here is derived from an EMBL/GenBank/DDBJ whole genome shotgun (WGS) entry which is preliminary data.</text>
</comment>
<accession>A0ABP0HDN4</accession>
<reference evidence="4 5" key="1">
    <citation type="submission" date="2024-02" db="EMBL/GenBank/DDBJ databases">
        <authorList>
            <person name="Chen Y."/>
            <person name="Shah S."/>
            <person name="Dougan E. K."/>
            <person name="Thang M."/>
            <person name="Chan C."/>
        </authorList>
    </citation>
    <scope>NUCLEOTIDE SEQUENCE [LARGE SCALE GENOMIC DNA]</scope>
</reference>
<keyword evidence="5" id="KW-1185">Reference proteome</keyword>
<dbReference type="EMBL" id="CAXAMN010000414">
    <property type="protein sequence ID" value="CAK8988346.1"/>
    <property type="molecule type" value="Genomic_DNA"/>
</dbReference>
<dbReference type="SUPFAM" id="SSF54928">
    <property type="entry name" value="RNA-binding domain, RBD"/>
    <property type="match status" value="1"/>
</dbReference>
<protein>
    <recommendedName>
        <fullName evidence="3">RRM domain-containing protein</fullName>
    </recommendedName>
</protein>
<evidence type="ECO:0000256" key="1">
    <source>
        <dbReference type="PROSITE-ProRule" id="PRU00176"/>
    </source>
</evidence>
<dbReference type="Gene3D" id="3.30.70.330">
    <property type="match status" value="1"/>
</dbReference>
<dbReference type="CDD" id="cd00590">
    <property type="entry name" value="RRM_SF"/>
    <property type="match status" value="1"/>
</dbReference>
<feature type="compositionally biased region" description="Pro residues" evidence="2">
    <location>
        <begin position="77"/>
        <end position="108"/>
    </location>
</feature>